<evidence type="ECO:0000256" key="1">
    <source>
        <dbReference type="SAM" id="Phobius"/>
    </source>
</evidence>
<evidence type="ECO:0000313" key="3">
    <source>
        <dbReference type="EMBL" id="WMT05273.1"/>
    </source>
</evidence>
<feature type="transmembrane region" description="Helical" evidence="1">
    <location>
        <begin position="275"/>
        <end position="295"/>
    </location>
</feature>
<keyword evidence="1" id="KW-0472">Membrane</keyword>
<keyword evidence="1" id="KW-1133">Transmembrane helix</keyword>
<gene>
    <name evidence="3" type="ORF">RDV84_10630</name>
</gene>
<name>A0ABY9PDX2_9GAMM</name>
<dbReference type="Proteomes" id="UP001229313">
    <property type="component" value="Chromosome"/>
</dbReference>
<evidence type="ECO:0000259" key="2">
    <source>
        <dbReference type="Pfam" id="PF19658"/>
    </source>
</evidence>
<accession>A0ABY9PDX2</accession>
<keyword evidence="1" id="KW-0812">Transmembrane</keyword>
<keyword evidence="4" id="KW-1185">Reference proteome</keyword>
<evidence type="ECO:0000313" key="4">
    <source>
        <dbReference type="Proteomes" id="UP001229313"/>
    </source>
</evidence>
<organism evidence="3 4">
    <name type="scientific">Lysobacter yananisis</name>
    <dbReference type="NCBI Taxonomy" id="1003114"/>
    <lineage>
        <taxon>Bacteria</taxon>
        <taxon>Pseudomonadati</taxon>
        <taxon>Pseudomonadota</taxon>
        <taxon>Gammaproteobacteria</taxon>
        <taxon>Lysobacterales</taxon>
        <taxon>Lysobacteraceae</taxon>
        <taxon>Lysobacter</taxon>
    </lineage>
</organism>
<protein>
    <submittedName>
        <fullName evidence="3">DUF6161 domain-containing protein</fullName>
    </submittedName>
</protein>
<feature type="domain" description="DUF6161" evidence="2">
    <location>
        <begin position="197"/>
        <end position="392"/>
    </location>
</feature>
<dbReference type="InterPro" id="IPR046159">
    <property type="entry name" value="DUF6161"/>
</dbReference>
<dbReference type="Pfam" id="PF19658">
    <property type="entry name" value="DUF6161"/>
    <property type="match status" value="1"/>
</dbReference>
<feature type="transmembrane region" description="Helical" evidence="1">
    <location>
        <begin position="315"/>
        <end position="335"/>
    </location>
</feature>
<proteinExistence type="predicted"/>
<dbReference type="RefSeq" id="WP_309153387.1">
    <property type="nucleotide sequence ID" value="NZ_CP133568.1"/>
</dbReference>
<dbReference type="EMBL" id="CP133568">
    <property type="protein sequence ID" value="WMT05273.1"/>
    <property type="molecule type" value="Genomic_DNA"/>
</dbReference>
<sequence>MPTEFTPANAEPIMRLDLGDNGGALAPLSYEELIDWIKDNEGHWSWLRNRSFGSHDAVLRDPLVLLEKALRNAQEALSMMQGNPDHSRNLLKSVADSINEVYVNRGLPHISTPIFIRVDEVRSAYGDLAASFYTAARMDRPGTTYQPSELSAWKGLVEAIGDRYGALDSEGGNVRAIESSIDDLRGRVENLLGDGRSKYDELHRNYESIVLEISAQKEGQLSDFEAAQNGRGEEFGVLVSEHKRELEALRKTFREELALRAPAEYWTGKRFAHRWMAAISGFFSFIAIVGCAYFLSVEVKSILDNTKVGTVPDYWRVAVLALISVFAVWAVRLVVRIFLSHVHLATDASERVVMLKTYLSLIEGGQLKADAERQLILNALFRPASDGIVKDEGVPPSFLDILTKTK</sequence>
<reference evidence="3 4" key="1">
    <citation type="submission" date="2023-08" db="EMBL/GenBank/DDBJ databases">
        <title>The whole genome sequence of Lysobacter yananisis.</title>
        <authorList>
            <person name="Sun H."/>
        </authorList>
    </citation>
    <scope>NUCLEOTIDE SEQUENCE [LARGE SCALE GENOMIC DNA]</scope>
    <source>
        <strain evidence="3 4">SNNU513</strain>
    </source>
</reference>